<dbReference type="OrthoDB" id="9783700at2"/>
<dbReference type="EMBL" id="MUMY01000001">
    <property type="protein sequence ID" value="ONM50392.1"/>
    <property type="molecule type" value="Genomic_DNA"/>
</dbReference>
<keyword evidence="2" id="KW-0808">Transferase</keyword>
<evidence type="ECO:0000313" key="2">
    <source>
        <dbReference type="EMBL" id="ONM50392.1"/>
    </source>
</evidence>
<comment type="caution">
    <text evidence="2">The sequence shown here is derived from an EMBL/GenBank/DDBJ whole genome shotgun (WGS) entry which is preliminary data.</text>
</comment>
<protein>
    <submittedName>
        <fullName evidence="2">Glutaminyl-peptide cyclotransferase</fullName>
    </submittedName>
</protein>
<keyword evidence="1" id="KW-0732">Signal</keyword>
<accession>A0A1V2TLM2</accession>
<evidence type="ECO:0000256" key="1">
    <source>
        <dbReference type="SAM" id="SignalP"/>
    </source>
</evidence>
<dbReference type="GO" id="GO:0016603">
    <property type="term" value="F:glutaminyl-peptide cyclotransferase activity"/>
    <property type="evidence" value="ECO:0007669"/>
    <property type="project" value="InterPro"/>
</dbReference>
<evidence type="ECO:0000313" key="3">
    <source>
        <dbReference type="Proteomes" id="UP000188836"/>
    </source>
</evidence>
<dbReference type="SUPFAM" id="SSF50969">
    <property type="entry name" value="YVTN repeat-like/Quinoprotein amine dehydrogenase"/>
    <property type="match status" value="1"/>
</dbReference>
<feature type="chain" id="PRO_5012572931" evidence="1">
    <location>
        <begin position="24"/>
        <end position="260"/>
    </location>
</feature>
<dbReference type="RefSeq" id="WP_077114177.1">
    <property type="nucleotide sequence ID" value="NZ_LOKT01000001.1"/>
</dbReference>
<name>A0A1V2TLM2_9NOCA</name>
<dbReference type="AlphaFoldDB" id="A0A1V2TLM2"/>
<dbReference type="InterPro" id="IPR015943">
    <property type="entry name" value="WD40/YVTN_repeat-like_dom_sf"/>
</dbReference>
<dbReference type="Pfam" id="PF05096">
    <property type="entry name" value="Glu_cyclase_2"/>
    <property type="match status" value="1"/>
</dbReference>
<organism evidence="2 3">
    <name type="scientific">Nocardia donostiensis</name>
    <dbReference type="NCBI Taxonomy" id="1538463"/>
    <lineage>
        <taxon>Bacteria</taxon>
        <taxon>Bacillati</taxon>
        <taxon>Actinomycetota</taxon>
        <taxon>Actinomycetes</taxon>
        <taxon>Mycobacteriales</taxon>
        <taxon>Nocardiaceae</taxon>
        <taxon>Nocardia</taxon>
    </lineage>
</organism>
<dbReference type="PANTHER" id="PTHR31270:SF1">
    <property type="entry name" value="GLUTAMINYL-PEPTIDE CYCLOTRANSFERASE"/>
    <property type="match status" value="1"/>
</dbReference>
<reference evidence="2 3" key="1">
    <citation type="journal article" date="2016" name="Antonie Van Leeuwenhoek">
        <title>Nocardia donostiensis sp. nov., isolated from human respiratory specimens.</title>
        <authorList>
            <person name="Ercibengoa M."/>
            <person name="Bell M."/>
            <person name="Marimon J.M."/>
            <person name="Humrighouse B."/>
            <person name="Klenk H.P."/>
            <person name="Potter G."/>
            <person name="Perez-Trallero E."/>
        </authorList>
    </citation>
    <scope>NUCLEOTIDE SEQUENCE [LARGE SCALE GENOMIC DNA]</scope>
    <source>
        <strain evidence="2 3">X1655</strain>
    </source>
</reference>
<sequence>MKRKRRAWVVAALVCLLVPVACGRPQPTGDDVPRMTVQVLGTRPHDPRAFTQGLEIHGDVLYESTGKNGESGVRAYDLATGTELASARLPQRYFGEGITRTGDTLWQLTWTDGVAFARDPDTLAERSQVNYPGEGWGLCTRGDSLVMSDGSATLTFRDPSSFARTRSVPLTSHTGARLNELDCADDGTVYANTWPTDDILRIDPDTGEVLAVIDASGLLPPADRSRTDVLNGIAQIPGTDRFLITGKYWPTTFEVHFVPA</sequence>
<dbReference type="STRING" id="1538463.B0T36_01990"/>
<keyword evidence="3" id="KW-1185">Reference proteome</keyword>
<feature type="signal peptide" evidence="1">
    <location>
        <begin position="1"/>
        <end position="23"/>
    </location>
</feature>
<dbReference type="Proteomes" id="UP000188836">
    <property type="component" value="Unassembled WGS sequence"/>
</dbReference>
<dbReference type="InterPro" id="IPR007788">
    <property type="entry name" value="QCT"/>
</dbReference>
<proteinExistence type="predicted"/>
<dbReference type="InterPro" id="IPR011044">
    <property type="entry name" value="Quino_amine_DH_bsu"/>
</dbReference>
<dbReference type="PANTHER" id="PTHR31270">
    <property type="entry name" value="GLUTAMINYL-PEPTIDE CYCLOTRANSFERASE"/>
    <property type="match status" value="1"/>
</dbReference>
<gene>
    <name evidence="2" type="ORF">B0T46_00170</name>
</gene>
<dbReference type="Gene3D" id="2.130.10.10">
    <property type="entry name" value="YVTN repeat-like/Quinoprotein amine dehydrogenase"/>
    <property type="match status" value="1"/>
</dbReference>